<accession>A0A6J6U4X7</accession>
<dbReference type="AlphaFoldDB" id="A0A6J6U4X7"/>
<name>A0A6J6U4X7_9ZZZZ</name>
<gene>
    <name evidence="1" type="ORF">UFOPK2870_00268</name>
</gene>
<protein>
    <submittedName>
        <fullName evidence="1">Unannotated protein</fullName>
    </submittedName>
</protein>
<proteinExistence type="predicted"/>
<organism evidence="1">
    <name type="scientific">freshwater metagenome</name>
    <dbReference type="NCBI Taxonomy" id="449393"/>
    <lineage>
        <taxon>unclassified sequences</taxon>
        <taxon>metagenomes</taxon>
        <taxon>ecological metagenomes</taxon>
    </lineage>
</organism>
<reference evidence="1" key="1">
    <citation type="submission" date="2020-05" db="EMBL/GenBank/DDBJ databases">
        <authorList>
            <person name="Chiriac C."/>
            <person name="Salcher M."/>
            <person name="Ghai R."/>
            <person name="Kavagutti S V."/>
        </authorList>
    </citation>
    <scope>NUCLEOTIDE SEQUENCE</scope>
</reference>
<dbReference type="EMBL" id="CAEZZL010000010">
    <property type="protein sequence ID" value="CAB4754961.1"/>
    <property type="molecule type" value="Genomic_DNA"/>
</dbReference>
<evidence type="ECO:0000313" key="1">
    <source>
        <dbReference type="EMBL" id="CAB4754961.1"/>
    </source>
</evidence>
<sequence>MTAIPARRRRRMIAAVVTTSLSVVALPSGLFIGTNSLLHASGGNSVDSVATLDIPATAVEMLAVLNSRNEVATIALLAIAPEGKGGTIVSVPVGASADVAKTEPPHRLADSFATGGLAALKTDVENLLNITVDFADDVTAPELATAVSAMGAQSIVLSQPVVDVSIDGTSTVVVQAGSTTTTPELIAAALASSEPGIPEAKRLPQVKQLWSAIADGGFLQPAATSASSETSLSPLGFSSLTTTSSYFAALFAGEIDTWQFSASLFTDAQRNPNNADLYGLNNAEVLMVMASVVPSALTITSNNIAVMVDVPFANSDTALEAVTRLAFLGANVVLVRQPIEPPVERTIAYYNDSIARTEAEGYMSLLGPLEFVESTDVISGVNLRIVLGNDFVAFLGQGSSINTSTSSTTEPK</sequence>
<dbReference type="Gene3D" id="3.40.630.190">
    <property type="entry name" value="LCP protein"/>
    <property type="match status" value="1"/>
</dbReference>